<evidence type="ECO:0000256" key="1">
    <source>
        <dbReference type="SAM" id="MobiDB-lite"/>
    </source>
</evidence>
<organism evidence="3 4">
    <name type="scientific">Eucalyptus globulus</name>
    <name type="common">Tasmanian blue gum</name>
    <dbReference type="NCBI Taxonomy" id="34317"/>
    <lineage>
        <taxon>Eukaryota</taxon>
        <taxon>Viridiplantae</taxon>
        <taxon>Streptophyta</taxon>
        <taxon>Embryophyta</taxon>
        <taxon>Tracheophyta</taxon>
        <taxon>Spermatophyta</taxon>
        <taxon>Magnoliopsida</taxon>
        <taxon>eudicotyledons</taxon>
        <taxon>Gunneridae</taxon>
        <taxon>Pentapetalae</taxon>
        <taxon>rosids</taxon>
        <taxon>malvids</taxon>
        <taxon>Myrtales</taxon>
        <taxon>Myrtaceae</taxon>
        <taxon>Myrtoideae</taxon>
        <taxon>Eucalypteae</taxon>
        <taxon>Eucalyptus</taxon>
    </lineage>
</organism>
<proteinExistence type="predicted"/>
<feature type="chain" id="PRO_5044874474" evidence="2">
    <location>
        <begin position="30"/>
        <end position="112"/>
    </location>
</feature>
<feature type="region of interest" description="Disordered" evidence="1">
    <location>
        <begin position="90"/>
        <end position="112"/>
    </location>
</feature>
<keyword evidence="2" id="KW-0732">Signal</keyword>
<sequence length="112" mass="11619">MKKILSSKLAAVVMILLFLMGASMRPSEACRVLINGHGGMQANSEEPGLIVLQTLKKGPTPCTGNCGGYTPGSSTTTSTTNTKAFAGQVTAGVPPRDYSDHVPRSGIAANRK</sequence>
<dbReference type="AlphaFoldDB" id="A0ABD3JG59"/>
<protein>
    <submittedName>
        <fullName evidence="3">Uncharacterized protein</fullName>
    </submittedName>
</protein>
<accession>A0ABD3JG59</accession>
<evidence type="ECO:0000313" key="3">
    <source>
        <dbReference type="EMBL" id="KAL3725808.1"/>
    </source>
</evidence>
<dbReference type="Proteomes" id="UP001634007">
    <property type="component" value="Unassembled WGS sequence"/>
</dbReference>
<evidence type="ECO:0000313" key="4">
    <source>
        <dbReference type="Proteomes" id="UP001634007"/>
    </source>
</evidence>
<name>A0ABD3JG59_EUCGL</name>
<dbReference type="EMBL" id="JBJKBG010000008">
    <property type="protein sequence ID" value="KAL3725808.1"/>
    <property type="molecule type" value="Genomic_DNA"/>
</dbReference>
<feature type="signal peptide" evidence="2">
    <location>
        <begin position="1"/>
        <end position="29"/>
    </location>
</feature>
<evidence type="ECO:0000256" key="2">
    <source>
        <dbReference type="SAM" id="SignalP"/>
    </source>
</evidence>
<keyword evidence="4" id="KW-1185">Reference proteome</keyword>
<gene>
    <name evidence="3" type="ORF">ACJRO7_030785</name>
</gene>
<comment type="caution">
    <text evidence="3">The sequence shown here is derived from an EMBL/GenBank/DDBJ whole genome shotgun (WGS) entry which is preliminary data.</text>
</comment>
<reference evidence="3 4" key="1">
    <citation type="submission" date="2024-11" db="EMBL/GenBank/DDBJ databases">
        <title>Chromosome-level genome assembly of Eucalyptus globulus Labill. provides insights into its genome evolution.</title>
        <authorList>
            <person name="Li X."/>
        </authorList>
    </citation>
    <scope>NUCLEOTIDE SEQUENCE [LARGE SCALE GENOMIC DNA]</scope>
    <source>
        <strain evidence="3">CL2024</strain>
        <tissue evidence="3">Fresh tender leaves</tissue>
    </source>
</reference>